<name>A0A9Q1F0Q1_SYNKA</name>
<keyword evidence="3" id="KW-1185">Reference proteome</keyword>
<dbReference type="EMBL" id="JAINUF010000010">
    <property type="protein sequence ID" value="KAJ8348730.1"/>
    <property type="molecule type" value="Genomic_DNA"/>
</dbReference>
<organism evidence="2 3">
    <name type="scientific">Synaphobranchus kaupii</name>
    <name type="common">Kaup's arrowtooth eel</name>
    <dbReference type="NCBI Taxonomy" id="118154"/>
    <lineage>
        <taxon>Eukaryota</taxon>
        <taxon>Metazoa</taxon>
        <taxon>Chordata</taxon>
        <taxon>Craniata</taxon>
        <taxon>Vertebrata</taxon>
        <taxon>Euteleostomi</taxon>
        <taxon>Actinopterygii</taxon>
        <taxon>Neopterygii</taxon>
        <taxon>Teleostei</taxon>
        <taxon>Anguilliformes</taxon>
        <taxon>Synaphobranchidae</taxon>
        <taxon>Synaphobranchus</taxon>
    </lineage>
</organism>
<reference evidence="2" key="1">
    <citation type="journal article" date="2023" name="Science">
        <title>Genome structures resolve the early diversification of teleost fishes.</title>
        <authorList>
            <person name="Parey E."/>
            <person name="Louis A."/>
            <person name="Montfort J."/>
            <person name="Bouchez O."/>
            <person name="Roques C."/>
            <person name="Iampietro C."/>
            <person name="Lluch J."/>
            <person name="Castinel A."/>
            <person name="Donnadieu C."/>
            <person name="Desvignes T."/>
            <person name="Floi Bucao C."/>
            <person name="Jouanno E."/>
            <person name="Wen M."/>
            <person name="Mejri S."/>
            <person name="Dirks R."/>
            <person name="Jansen H."/>
            <person name="Henkel C."/>
            <person name="Chen W.J."/>
            <person name="Zahm M."/>
            <person name="Cabau C."/>
            <person name="Klopp C."/>
            <person name="Thompson A.W."/>
            <person name="Robinson-Rechavi M."/>
            <person name="Braasch I."/>
            <person name="Lecointre G."/>
            <person name="Bobe J."/>
            <person name="Postlethwait J.H."/>
            <person name="Berthelot C."/>
            <person name="Roest Crollius H."/>
            <person name="Guiguen Y."/>
        </authorList>
    </citation>
    <scope>NUCLEOTIDE SEQUENCE</scope>
    <source>
        <strain evidence="2">WJC10195</strain>
    </source>
</reference>
<accession>A0A9Q1F0Q1</accession>
<protein>
    <submittedName>
        <fullName evidence="2">Uncharacterized protein</fullName>
    </submittedName>
</protein>
<comment type="caution">
    <text evidence="2">The sequence shown here is derived from an EMBL/GenBank/DDBJ whole genome shotgun (WGS) entry which is preliminary data.</text>
</comment>
<gene>
    <name evidence="2" type="ORF">SKAU_G00273190</name>
</gene>
<sequence length="110" mass="11859">MRARQPLDGTPALAHWRKAQEENLGVGRGDAAEVVRLPVSVASPLCEPSGSHAGIMRLRALLPAASPQSAESLYVQSLMLRRLPTQDREGGRASWAMDEMRPCPGFGSHS</sequence>
<feature type="region of interest" description="Disordered" evidence="1">
    <location>
        <begin position="85"/>
        <end position="110"/>
    </location>
</feature>
<dbReference type="Proteomes" id="UP001152622">
    <property type="component" value="Chromosome 10"/>
</dbReference>
<dbReference type="AlphaFoldDB" id="A0A9Q1F0Q1"/>
<evidence type="ECO:0000256" key="1">
    <source>
        <dbReference type="SAM" id="MobiDB-lite"/>
    </source>
</evidence>
<evidence type="ECO:0000313" key="2">
    <source>
        <dbReference type="EMBL" id="KAJ8348730.1"/>
    </source>
</evidence>
<evidence type="ECO:0000313" key="3">
    <source>
        <dbReference type="Proteomes" id="UP001152622"/>
    </source>
</evidence>
<proteinExistence type="predicted"/>